<proteinExistence type="predicted"/>
<dbReference type="EMBL" id="GBXM01040458">
    <property type="protein sequence ID" value="JAH68119.1"/>
    <property type="molecule type" value="Transcribed_RNA"/>
</dbReference>
<accession>A0A0E9UQI0</accession>
<protein>
    <submittedName>
        <fullName evidence="1">Uncharacterized protein</fullName>
    </submittedName>
</protein>
<reference evidence="1" key="1">
    <citation type="submission" date="2014-11" db="EMBL/GenBank/DDBJ databases">
        <authorList>
            <person name="Amaro Gonzalez C."/>
        </authorList>
    </citation>
    <scope>NUCLEOTIDE SEQUENCE</scope>
</reference>
<sequence>MLWFRQPNKALNRRLMFNHLGQTPVRPTHCVWASQYQ</sequence>
<organism evidence="1">
    <name type="scientific">Anguilla anguilla</name>
    <name type="common">European freshwater eel</name>
    <name type="synonym">Muraena anguilla</name>
    <dbReference type="NCBI Taxonomy" id="7936"/>
    <lineage>
        <taxon>Eukaryota</taxon>
        <taxon>Metazoa</taxon>
        <taxon>Chordata</taxon>
        <taxon>Craniata</taxon>
        <taxon>Vertebrata</taxon>
        <taxon>Euteleostomi</taxon>
        <taxon>Actinopterygii</taxon>
        <taxon>Neopterygii</taxon>
        <taxon>Teleostei</taxon>
        <taxon>Anguilliformes</taxon>
        <taxon>Anguillidae</taxon>
        <taxon>Anguilla</taxon>
    </lineage>
</organism>
<reference evidence="1" key="2">
    <citation type="journal article" date="2015" name="Fish Shellfish Immunol.">
        <title>Early steps in the European eel (Anguilla anguilla)-Vibrio vulnificus interaction in the gills: Role of the RtxA13 toxin.</title>
        <authorList>
            <person name="Callol A."/>
            <person name="Pajuelo D."/>
            <person name="Ebbesson L."/>
            <person name="Teles M."/>
            <person name="MacKenzie S."/>
            <person name="Amaro C."/>
        </authorList>
    </citation>
    <scope>NUCLEOTIDE SEQUENCE</scope>
</reference>
<dbReference type="AlphaFoldDB" id="A0A0E9UQI0"/>
<evidence type="ECO:0000313" key="1">
    <source>
        <dbReference type="EMBL" id="JAH68119.1"/>
    </source>
</evidence>
<name>A0A0E9UQI0_ANGAN</name>